<reference evidence="2" key="1">
    <citation type="submission" date="2022-07" db="EMBL/GenBank/DDBJ databases">
        <title>Fungi with potential for degradation of polypropylene.</title>
        <authorList>
            <person name="Gostincar C."/>
        </authorList>
    </citation>
    <scope>NUCLEOTIDE SEQUENCE</scope>
    <source>
        <strain evidence="2">EXF-13287</strain>
    </source>
</reference>
<feature type="region of interest" description="Disordered" evidence="1">
    <location>
        <begin position="1"/>
        <end position="74"/>
    </location>
</feature>
<sequence>MSNHTSTPGQSHTRNLSDEFHQLRAKLTLSPKPSSPTNAAHLSENNPTREVLFPHPRPSGLPGTTKCVGRPGRPSLSVNTDVPIVSIPRIASRYGTPWRSAAPARYGPAELTSAEMCGWLKGKREEEEEEEAGAQVLAGGDPFRIEDEDEMWAQVDVDEEGRGEEGAAPNRQERGTNGLGRLLTRYKTAGQVVEGAASRGVQNNMQDPKYGTWARRHAVARGRSLSTQRVVEAYWAQ</sequence>
<dbReference type="AlphaFoldDB" id="A0AA38S981"/>
<gene>
    <name evidence="2" type="ORF">NKR19_g3174</name>
</gene>
<evidence type="ECO:0000313" key="3">
    <source>
        <dbReference type="Proteomes" id="UP001174691"/>
    </source>
</evidence>
<dbReference type="EMBL" id="JANBVN010000034">
    <property type="protein sequence ID" value="KAJ9160525.1"/>
    <property type="molecule type" value="Genomic_DNA"/>
</dbReference>
<name>A0AA38S981_9PEZI</name>
<feature type="compositionally biased region" description="Polar residues" evidence="1">
    <location>
        <begin position="1"/>
        <end position="14"/>
    </location>
</feature>
<evidence type="ECO:0000313" key="2">
    <source>
        <dbReference type="EMBL" id="KAJ9160525.1"/>
    </source>
</evidence>
<organism evidence="2 3">
    <name type="scientific">Coniochaeta hoffmannii</name>
    <dbReference type="NCBI Taxonomy" id="91930"/>
    <lineage>
        <taxon>Eukaryota</taxon>
        <taxon>Fungi</taxon>
        <taxon>Dikarya</taxon>
        <taxon>Ascomycota</taxon>
        <taxon>Pezizomycotina</taxon>
        <taxon>Sordariomycetes</taxon>
        <taxon>Sordariomycetidae</taxon>
        <taxon>Coniochaetales</taxon>
        <taxon>Coniochaetaceae</taxon>
        <taxon>Coniochaeta</taxon>
    </lineage>
</organism>
<protein>
    <submittedName>
        <fullName evidence="2">Uncharacterized protein</fullName>
    </submittedName>
</protein>
<proteinExistence type="predicted"/>
<feature type="compositionally biased region" description="Polar residues" evidence="1">
    <location>
        <begin position="31"/>
        <end position="48"/>
    </location>
</feature>
<accession>A0AA38S981</accession>
<comment type="caution">
    <text evidence="2">The sequence shown here is derived from an EMBL/GenBank/DDBJ whole genome shotgun (WGS) entry which is preliminary data.</text>
</comment>
<dbReference type="Proteomes" id="UP001174691">
    <property type="component" value="Unassembled WGS sequence"/>
</dbReference>
<evidence type="ECO:0000256" key="1">
    <source>
        <dbReference type="SAM" id="MobiDB-lite"/>
    </source>
</evidence>
<keyword evidence="3" id="KW-1185">Reference proteome</keyword>